<dbReference type="Gene3D" id="3.10.20.90">
    <property type="entry name" value="Phosphatidylinositol 3-kinase Catalytic Subunit, Chain A, domain 1"/>
    <property type="match status" value="3"/>
</dbReference>
<feature type="domain" description="Ubiquitin-like" evidence="1">
    <location>
        <begin position="206"/>
        <end position="282"/>
    </location>
</feature>
<dbReference type="CDD" id="cd17039">
    <property type="entry name" value="Ubl_ubiquitin_like"/>
    <property type="match status" value="3"/>
</dbReference>
<dbReference type="PANTHER" id="PTHR10621">
    <property type="entry name" value="UV EXCISION REPAIR PROTEIN RAD23"/>
    <property type="match status" value="1"/>
</dbReference>
<organism evidence="2 3">
    <name type="scientific">Citrus x changshan-huyou</name>
    <dbReference type="NCBI Taxonomy" id="2935761"/>
    <lineage>
        <taxon>Eukaryota</taxon>
        <taxon>Viridiplantae</taxon>
        <taxon>Streptophyta</taxon>
        <taxon>Embryophyta</taxon>
        <taxon>Tracheophyta</taxon>
        <taxon>Spermatophyta</taxon>
        <taxon>Magnoliopsida</taxon>
        <taxon>eudicotyledons</taxon>
        <taxon>Gunneridae</taxon>
        <taxon>Pentapetalae</taxon>
        <taxon>rosids</taxon>
        <taxon>malvids</taxon>
        <taxon>Sapindales</taxon>
        <taxon>Rutaceae</taxon>
        <taxon>Aurantioideae</taxon>
        <taxon>Citrus</taxon>
    </lineage>
</organism>
<gene>
    <name evidence="2" type="ORF">WN944_009606</name>
</gene>
<dbReference type="PROSITE" id="PS50053">
    <property type="entry name" value="UBIQUITIN_2"/>
    <property type="match status" value="3"/>
</dbReference>
<protein>
    <recommendedName>
        <fullName evidence="1">Ubiquitin-like domain-containing protein</fullName>
    </recommendedName>
</protein>
<dbReference type="GO" id="GO:0043130">
    <property type="term" value="F:ubiquitin binding"/>
    <property type="evidence" value="ECO:0007669"/>
    <property type="project" value="TreeGrafter"/>
</dbReference>
<feature type="domain" description="Ubiquitin-like" evidence="1">
    <location>
        <begin position="17"/>
        <end position="79"/>
    </location>
</feature>
<accession>A0AAP0MSI7</accession>
<dbReference type="PANTHER" id="PTHR10621:SF63">
    <property type="entry name" value="UBIQUITIN-LIKE DOMAIN-CONTAINING PROTEIN"/>
    <property type="match status" value="1"/>
</dbReference>
<reference evidence="2 3" key="1">
    <citation type="submission" date="2024-05" db="EMBL/GenBank/DDBJ databases">
        <title>Haplotype-resolved chromosome-level genome assembly of Huyou (Citrus changshanensis).</title>
        <authorList>
            <person name="Miao C."/>
            <person name="Chen W."/>
            <person name="Wu Y."/>
            <person name="Wang L."/>
            <person name="Zhao S."/>
            <person name="Grierson D."/>
            <person name="Xu C."/>
            <person name="Chen K."/>
        </authorList>
    </citation>
    <scope>NUCLEOTIDE SEQUENCE [LARGE SCALE GENOMIC DNA]</scope>
    <source>
        <strain evidence="2">01-14</strain>
        <tissue evidence="2">Leaf</tissue>
    </source>
</reference>
<dbReference type="Proteomes" id="UP001428341">
    <property type="component" value="Unassembled WGS sequence"/>
</dbReference>
<name>A0AAP0MSI7_9ROSI</name>
<proteinExistence type="predicted"/>
<dbReference type="GO" id="GO:0005654">
    <property type="term" value="C:nucleoplasm"/>
    <property type="evidence" value="ECO:0007669"/>
    <property type="project" value="TreeGrafter"/>
</dbReference>
<evidence type="ECO:0000313" key="3">
    <source>
        <dbReference type="Proteomes" id="UP001428341"/>
    </source>
</evidence>
<evidence type="ECO:0000259" key="1">
    <source>
        <dbReference type="PROSITE" id="PS50053"/>
    </source>
</evidence>
<dbReference type="AlphaFoldDB" id="A0AAP0MSI7"/>
<dbReference type="SUPFAM" id="SSF54236">
    <property type="entry name" value="Ubiquitin-like"/>
    <property type="match status" value="4"/>
</dbReference>
<dbReference type="GO" id="GO:0031593">
    <property type="term" value="F:polyubiquitin modification-dependent protein binding"/>
    <property type="evidence" value="ECO:0007669"/>
    <property type="project" value="TreeGrafter"/>
</dbReference>
<evidence type="ECO:0000313" key="2">
    <source>
        <dbReference type="EMBL" id="KAK9221180.1"/>
    </source>
</evidence>
<dbReference type="EMBL" id="JBCGBO010000002">
    <property type="protein sequence ID" value="KAK9221180.1"/>
    <property type="molecule type" value="Genomic_DNA"/>
</dbReference>
<keyword evidence="3" id="KW-1185">Reference proteome</keyword>
<sequence>MMAMVHFTITGGEVIPEIEMPMFATILDLKETIEEILDVDVVRQTLNFNNQVLTNDQTIGHLNLGPFAALALVVTPLAGQPKFNILVKYINEEINIRVKETTLVVDLKRKLERRCGILTEKITLHRLSKEMEDDFPLSAYYVCEGDQCILHGHSQECNASKSNPSLSHKLAVSDKTFLLLCRCCQQRWKIEYSRPPPWLQLPSIALLVLLKIVGGEVIPEIEMLESATVLDLKEKIETILNVGVARQTLKFRNQVLTNDQTIGHWNFEQHASIVLCVKPLAGEPKFNISVENNYGGKTILKVRENTLVDEVKGRLDKEWLFSSSWLTLKHLSVEMDDDFPLSAYYVSEGSKIEATYDFK</sequence>
<dbReference type="GO" id="GO:0070628">
    <property type="term" value="F:proteasome binding"/>
    <property type="evidence" value="ECO:0007669"/>
    <property type="project" value="TreeGrafter"/>
</dbReference>
<dbReference type="Pfam" id="PF00240">
    <property type="entry name" value="ubiquitin"/>
    <property type="match status" value="2"/>
</dbReference>
<dbReference type="GO" id="GO:0043161">
    <property type="term" value="P:proteasome-mediated ubiquitin-dependent protein catabolic process"/>
    <property type="evidence" value="ECO:0007669"/>
    <property type="project" value="TreeGrafter"/>
</dbReference>
<dbReference type="SMART" id="SM00213">
    <property type="entry name" value="UBQ"/>
    <property type="match status" value="3"/>
</dbReference>
<feature type="domain" description="Ubiquitin-like" evidence="1">
    <location>
        <begin position="83"/>
        <end position="150"/>
    </location>
</feature>
<dbReference type="InterPro" id="IPR000626">
    <property type="entry name" value="Ubiquitin-like_dom"/>
</dbReference>
<comment type="caution">
    <text evidence="2">The sequence shown here is derived from an EMBL/GenBank/DDBJ whole genome shotgun (WGS) entry which is preliminary data.</text>
</comment>
<dbReference type="GO" id="GO:0005829">
    <property type="term" value="C:cytosol"/>
    <property type="evidence" value="ECO:0007669"/>
    <property type="project" value="TreeGrafter"/>
</dbReference>
<dbReference type="InterPro" id="IPR029071">
    <property type="entry name" value="Ubiquitin-like_domsf"/>
</dbReference>